<dbReference type="PANTHER" id="PTHR23501:SF191">
    <property type="entry name" value="VACUOLAR BASIC AMINO ACID TRANSPORTER 4"/>
    <property type="match status" value="1"/>
</dbReference>
<dbReference type="Gene3D" id="1.20.1720.10">
    <property type="entry name" value="Multidrug resistance protein D"/>
    <property type="match status" value="1"/>
</dbReference>
<dbReference type="GO" id="GO:0022857">
    <property type="term" value="F:transmembrane transporter activity"/>
    <property type="evidence" value="ECO:0007669"/>
    <property type="project" value="InterPro"/>
</dbReference>
<evidence type="ECO:0000313" key="11">
    <source>
        <dbReference type="Proteomes" id="UP001320159"/>
    </source>
</evidence>
<dbReference type="NCBIfam" id="TIGR00711">
    <property type="entry name" value="efflux_EmrB"/>
    <property type="match status" value="1"/>
</dbReference>
<feature type="transmembrane region" description="Helical" evidence="8">
    <location>
        <begin position="336"/>
        <end position="354"/>
    </location>
</feature>
<evidence type="ECO:0000256" key="6">
    <source>
        <dbReference type="ARBA" id="ARBA00023136"/>
    </source>
</evidence>
<feature type="domain" description="Major facilitator superfamily (MFS) profile" evidence="9">
    <location>
        <begin position="18"/>
        <end position="493"/>
    </location>
</feature>
<dbReference type="InterPro" id="IPR004638">
    <property type="entry name" value="EmrB-like"/>
</dbReference>
<evidence type="ECO:0000256" key="5">
    <source>
        <dbReference type="ARBA" id="ARBA00022989"/>
    </source>
</evidence>
<evidence type="ECO:0000256" key="1">
    <source>
        <dbReference type="ARBA" id="ARBA00004651"/>
    </source>
</evidence>
<dbReference type="Proteomes" id="UP001320159">
    <property type="component" value="Unassembled WGS sequence"/>
</dbReference>
<dbReference type="Pfam" id="PF07690">
    <property type="entry name" value="MFS_1"/>
    <property type="match status" value="1"/>
</dbReference>
<feature type="transmembrane region" description="Helical" evidence="8">
    <location>
        <begin position="470"/>
        <end position="490"/>
    </location>
</feature>
<keyword evidence="4 8" id="KW-0812">Transmembrane</keyword>
<keyword evidence="3" id="KW-1003">Cell membrane</keyword>
<dbReference type="PROSITE" id="PS50850">
    <property type="entry name" value="MFS"/>
    <property type="match status" value="1"/>
</dbReference>
<feature type="transmembrane region" description="Helical" evidence="8">
    <location>
        <begin position="360"/>
        <end position="383"/>
    </location>
</feature>
<evidence type="ECO:0000259" key="9">
    <source>
        <dbReference type="PROSITE" id="PS50850"/>
    </source>
</evidence>
<dbReference type="InterPro" id="IPR020846">
    <property type="entry name" value="MFS_dom"/>
</dbReference>
<dbReference type="PRINTS" id="PR01036">
    <property type="entry name" value="TCRTETB"/>
</dbReference>
<evidence type="ECO:0000256" key="8">
    <source>
        <dbReference type="SAM" id="Phobius"/>
    </source>
</evidence>
<keyword evidence="5 8" id="KW-1133">Transmembrane helix</keyword>
<keyword evidence="2" id="KW-0813">Transport</keyword>
<dbReference type="InterPro" id="IPR011701">
    <property type="entry name" value="MFS"/>
</dbReference>
<dbReference type="PANTHER" id="PTHR23501">
    <property type="entry name" value="MAJOR FACILITATOR SUPERFAMILY"/>
    <property type="match status" value="1"/>
</dbReference>
<evidence type="ECO:0000313" key="10">
    <source>
        <dbReference type="EMBL" id="MCD1293839.1"/>
    </source>
</evidence>
<evidence type="ECO:0000256" key="3">
    <source>
        <dbReference type="ARBA" id="ARBA00022475"/>
    </source>
</evidence>
<evidence type="ECO:0000256" key="2">
    <source>
        <dbReference type="ARBA" id="ARBA00022448"/>
    </source>
</evidence>
<feature type="transmembrane region" description="Helical" evidence="8">
    <location>
        <begin position="109"/>
        <end position="128"/>
    </location>
</feature>
<feature type="transmembrane region" description="Helical" evidence="8">
    <location>
        <begin position="53"/>
        <end position="72"/>
    </location>
</feature>
<keyword evidence="11" id="KW-1185">Reference proteome</keyword>
<comment type="subcellular location">
    <subcellularLocation>
        <location evidence="1">Cell membrane</location>
        <topology evidence="1">Multi-pass membrane protein</topology>
    </subcellularLocation>
</comment>
<feature type="transmembrane region" description="Helical" evidence="8">
    <location>
        <begin position="234"/>
        <end position="251"/>
    </location>
</feature>
<gene>
    <name evidence="10" type="ORF">CUJ83_02355</name>
</gene>
<dbReference type="AlphaFoldDB" id="A0AAP2RAE3"/>
<organism evidence="10 11">
    <name type="scientific">Methanooceanicella nereidis</name>
    <dbReference type="NCBI Taxonomy" id="2052831"/>
    <lineage>
        <taxon>Archaea</taxon>
        <taxon>Methanobacteriati</taxon>
        <taxon>Methanobacteriota</taxon>
        <taxon>Stenosarchaea group</taxon>
        <taxon>Methanomicrobia</taxon>
        <taxon>Methanocellales</taxon>
        <taxon>Methanocellaceae</taxon>
        <taxon>Methanooceanicella</taxon>
    </lineage>
</organism>
<dbReference type="CDD" id="cd17321">
    <property type="entry name" value="MFS_MMR_MDR_like"/>
    <property type="match status" value="1"/>
</dbReference>
<proteinExistence type="predicted"/>
<dbReference type="PROSITE" id="PS00216">
    <property type="entry name" value="SUGAR_TRANSPORT_1"/>
    <property type="match status" value="1"/>
</dbReference>
<feature type="transmembrane region" description="Helical" evidence="8">
    <location>
        <begin position="204"/>
        <end position="222"/>
    </location>
</feature>
<feature type="transmembrane region" description="Helical" evidence="8">
    <location>
        <begin position="84"/>
        <end position="103"/>
    </location>
</feature>
<evidence type="ECO:0000256" key="4">
    <source>
        <dbReference type="ARBA" id="ARBA00022692"/>
    </source>
</evidence>
<reference evidence="10 11" key="1">
    <citation type="submission" date="2017-11" db="EMBL/GenBank/DDBJ databases">
        <title>Isolation and Characterization of Family Methanocellaceae Species from Potential Methane Hydrate Area Offshore Southwestern Taiwan.</title>
        <authorList>
            <person name="Zhang W.-L."/>
            <person name="Chen W.-C."/>
            <person name="Lai M.-C."/>
            <person name="Chen S.-C."/>
        </authorList>
    </citation>
    <scope>NUCLEOTIDE SEQUENCE [LARGE SCALE GENOMIC DNA]</scope>
    <source>
        <strain evidence="10 11">CWC-04</strain>
    </source>
</reference>
<feature type="transmembrane region" description="Helical" evidence="8">
    <location>
        <begin position="297"/>
        <end position="324"/>
    </location>
</feature>
<dbReference type="SUPFAM" id="SSF103473">
    <property type="entry name" value="MFS general substrate transporter"/>
    <property type="match status" value="1"/>
</dbReference>
<protein>
    <recommendedName>
        <fullName evidence="7">MFS-type drug efflux transporter P55</fullName>
    </recommendedName>
</protein>
<keyword evidence="6 8" id="KW-0472">Membrane</keyword>
<dbReference type="InterPro" id="IPR005829">
    <property type="entry name" value="Sugar_transporter_CS"/>
</dbReference>
<accession>A0AAP2RAE3</accession>
<comment type="caution">
    <text evidence="10">The sequence shown here is derived from an EMBL/GenBank/DDBJ whole genome shotgun (WGS) entry which is preliminary data.</text>
</comment>
<dbReference type="Gene3D" id="1.20.1250.20">
    <property type="entry name" value="MFS general substrate transporter like domains"/>
    <property type="match status" value="1"/>
</dbReference>
<feature type="transmembrane region" description="Helical" evidence="8">
    <location>
        <begin position="140"/>
        <end position="160"/>
    </location>
</feature>
<sequence>MIEMESVEKSKSISPVYTLAVLAIGVFMAQLDVTIFVPALNSVVSEYKTTFEWVIWTVTIYMLAFTVTMPLAGKISDLYGRKRLYIFGVGLFSIGSLACGLAWDINSLLFFRIIQAIGGGMIFPSALAEIGSSISKEKRGMALGIMMAVNAVAAIIGPNLGGFLVENLGWRYVFYINPPIGILAILLALKFPETYGTEKHKIDIVGAILLAGGLLSFMLGIVRIEKLPLSDVTVYPFFIAAAALAILLVMYEKRTVEPILNIPLLSRGDLLAVNLAALTFGFCFFSVVLYIPSFAQLILGLGIQDSGTILTPLTLSVLVMAVLGGKLMDMYGIKPIILLGAAIMCISLFGLVYFSTSSLILATILLVMGIGVGFCMGSFQNLMMSLVPDSYKGSASGIVNVFMNIGGIIGPTIGSYYLSRGSKKIEELKASMMPGTGGDTPMTMPPSGTGMDQMMLNLVKDCMGEAFSDIFMLTAAVSVLTIILLAYLVIRGRRAVSGDTAGELMEN</sequence>
<name>A0AAP2RAE3_9EURY</name>
<dbReference type="GO" id="GO:0005886">
    <property type="term" value="C:plasma membrane"/>
    <property type="evidence" value="ECO:0007669"/>
    <property type="project" value="UniProtKB-SubCell"/>
</dbReference>
<evidence type="ECO:0000256" key="7">
    <source>
        <dbReference type="ARBA" id="ARBA00044273"/>
    </source>
</evidence>
<feature type="transmembrane region" description="Helical" evidence="8">
    <location>
        <begin position="395"/>
        <end position="418"/>
    </location>
</feature>
<dbReference type="EMBL" id="PGCK01000002">
    <property type="protein sequence ID" value="MCD1293839.1"/>
    <property type="molecule type" value="Genomic_DNA"/>
</dbReference>
<dbReference type="InterPro" id="IPR036259">
    <property type="entry name" value="MFS_trans_sf"/>
</dbReference>
<feature type="transmembrane region" description="Helical" evidence="8">
    <location>
        <begin position="172"/>
        <end position="192"/>
    </location>
</feature>
<feature type="transmembrane region" description="Helical" evidence="8">
    <location>
        <begin position="16"/>
        <end position="41"/>
    </location>
</feature>
<feature type="transmembrane region" description="Helical" evidence="8">
    <location>
        <begin position="271"/>
        <end position="291"/>
    </location>
</feature>